<keyword evidence="2" id="KW-1185">Reference proteome</keyword>
<dbReference type="Proteomes" id="UP000504636">
    <property type="component" value="Unplaced"/>
</dbReference>
<sequence length="165" mass="18406">MLGGLPGPAFSEYTQLSVPADHDMFHKAASSAICRMLGLELLLSSYPTFRVLREQDGRSDVPHLLLFRDPGSKLSKAIGSSAYVVRKDRKDLHPLHLEALISFIKSKVYPIISKFGKENPEGKLSLDQIGERIPPDSFKKFFNAFRAEKAENDASLLAVPYPYEV</sequence>
<name>A0A6A6Z1M9_9PEZI</name>
<evidence type="ECO:0000313" key="2">
    <source>
        <dbReference type="Proteomes" id="UP000504636"/>
    </source>
</evidence>
<reference evidence="1 3" key="1">
    <citation type="journal article" date="2020" name="Stud. Mycol.">
        <title>101 Dothideomycetes genomes: a test case for predicting lifestyles and emergence of pathogens.</title>
        <authorList>
            <person name="Haridas S."/>
            <person name="Albert R."/>
            <person name="Binder M."/>
            <person name="Bloem J."/>
            <person name="Labutti K."/>
            <person name="Salamov A."/>
            <person name="Andreopoulos B."/>
            <person name="Baker S."/>
            <person name="Barry K."/>
            <person name="Bills G."/>
            <person name="Bluhm B."/>
            <person name="Cannon C."/>
            <person name="Castanera R."/>
            <person name="Culley D."/>
            <person name="Daum C."/>
            <person name="Ezra D."/>
            <person name="Gonzalez J."/>
            <person name="Henrissat B."/>
            <person name="Kuo A."/>
            <person name="Liang C."/>
            <person name="Lipzen A."/>
            <person name="Lutzoni F."/>
            <person name="Magnuson J."/>
            <person name="Mondo S."/>
            <person name="Nolan M."/>
            <person name="Ohm R."/>
            <person name="Pangilinan J."/>
            <person name="Park H.-J."/>
            <person name="Ramirez L."/>
            <person name="Alfaro M."/>
            <person name="Sun H."/>
            <person name="Tritt A."/>
            <person name="Yoshinaga Y."/>
            <person name="Zwiers L.-H."/>
            <person name="Turgeon B."/>
            <person name="Goodwin S."/>
            <person name="Spatafora J."/>
            <person name="Crous P."/>
            <person name="Grigoriev I."/>
        </authorList>
    </citation>
    <scope>NUCLEOTIDE SEQUENCE</scope>
    <source>
        <strain evidence="1 3">CBS 304.34</strain>
    </source>
</reference>
<dbReference type="EMBL" id="MU003694">
    <property type="protein sequence ID" value="KAF2814708.1"/>
    <property type="molecule type" value="Genomic_DNA"/>
</dbReference>
<accession>A0A6A6Z1M9</accession>
<reference evidence="3" key="2">
    <citation type="submission" date="2020-04" db="EMBL/GenBank/DDBJ databases">
        <authorList>
            <consortium name="NCBI Genome Project"/>
        </authorList>
    </citation>
    <scope>NUCLEOTIDE SEQUENCE</scope>
    <source>
        <strain evidence="3">CBS 304.34</strain>
    </source>
</reference>
<evidence type="ECO:0000313" key="3">
    <source>
        <dbReference type="RefSeq" id="XP_033581672.1"/>
    </source>
</evidence>
<evidence type="ECO:0000313" key="1">
    <source>
        <dbReference type="EMBL" id="KAF2814708.1"/>
    </source>
</evidence>
<dbReference type="RefSeq" id="XP_033581672.1">
    <property type="nucleotide sequence ID" value="XM_033724974.1"/>
</dbReference>
<dbReference type="AlphaFoldDB" id="A0A6A6Z1M9"/>
<gene>
    <name evidence="1 3" type="ORF">BDZ99DRAFT_515485</name>
</gene>
<proteinExistence type="predicted"/>
<reference evidence="3" key="3">
    <citation type="submission" date="2025-04" db="UniProtKB">
        <authorList>
            <consortium name="RefSeq"/>
        </authorList>
    </citation>
    <scope>IDENTIFICATION</scope>
    <source>
        <strain evidence="3">CBS 304.34</strain>
    </source>
</reference>
<dbReference type="OrthoDB" id="437457at2759"/>
<protein>
    <submittedName>
        <fullName evidence="1 3">Uncharacterized protein</fullName>
    </submittedName>
</protein>
<dbReference type="GeneID" id="54465867"/>
<organism evidence="1">
    <name type="scientific">Mytilinidion resinicola</name>
    <dbReference type="NCBI Taxonomy" id="574789"/>
    <lineage>
        <taxon>Eukaryota</taxon>
        <taxon>Fungi</taxon>
        <taxon>Dikarya</taxon>
        <taxon>Ascomycota</taxon>
        <taxon>Pezizomycotina</taxon>
        <taxon>Dothideomycetes</taxon>
        <taxon>Pleosporomycetidae</taxon>
        <taxon>Mytilinidiales</taxon>
        <taxon>Mytilinidiaceae</taxon>
        <taxon>Mytilinidion</taxon>
    </lineage>
</organism>